<feature type="transmembrane region" description="Helical" evidence="1">
    <location>
        <begin position="95"/>
        <end position="118"/>
    </location>
</feature>
<dbReference type="RefSeq" id="WP_068260120.1">
    <property type="nucleotide sequence ID" value="NZ_LWSK01000014.1"/>
</dbReference>
<protein>
    <submittedName>
        <fullName evidence="2">Uncharacterized protein</fullName>
    </submittedName>
</protein>
<dbReference type="EMBL" id="VRLW01000001">
    <property type="protein sequence ID" value="KAA1257939.1"/>
    <property type="molecule type" value="Genomic_DNA"/>
</dbReference>
<evidence type="ECO:0000313" key="2">
    <source>
        <dbReference type="EMBL" id="KAA1257939.1"/>
    </source>
</evidence>
<feature type="transmembrane region" description="Helical" evidence="1">
    <location>
        <begin position="130"/>
        <end position="149"/>
    </location>
</feature>
<evidence type="ECO:0000256" key="1">
    <source>
        <dbReference type="SAM" id="Phobius"/>
    </source>
</evidence>
<organism evidence="2 3">
    <name type="scientific">Rubripirellula obstinata</name>
    <dbReference type="NCBI Taxonomy" id="406547"/>
    <lineage>
        <taxon>Bacteria</taxon>
        <taxon>Pseudomonadati</taxon>
        <taxon>Planctomycetota</taxon>
        <taxon>Planctomycetia</taxon>
        <taxon>Pirellulales</taxon>
        <taxon>Pirellulaceae</taxon>
        <taxon>Rubripirellula</taxon>
    </lineage>
</organism>
<feature type="transmembrane region" description="Helical" evidence="1">
    <location>
        <begin position="47"/>
        <end position="71"/>
    </location>
</feature>
<dbReference type="OrthoDB" id="276650at2"/>
<dbReference type="Proteomes" id="UP000322699">
    <property type="component" value="Unassembled WGS sequence"/>
</dbReference>
<accession>A0A5B1CDT9</accession>
<reference evidence="2 3" key="1">
    <citation type="submission" date="2019-08" db="EMBL/GenBank/DDBJ databases">
        <title>Deep-cultivation of Planctomycetes and their phenomic and genomic characterization uncovers novel biology.</title>
        <authorList>
            <person name="Wiegand S."/>
            <person name="Jogler M."/>
            <person name="Boedeker C."/>
            <person name="Pinto D."/>
            <person name="Vollmers J."/>
            <person name="Rivas-Marin E."/>
            <person name="Kohn T."/>
            <person name="Peeters S.H."/>
            <person name="Heuer A."/>
            <person name="Rast P."/>
            <person name="Oberbeckmann S."/>
            <person name="Bunk B."/>
            <person name="Jeske O."/>
            <person name="Meyerdierks A."/>
            <person name="Storesund J.E."/>
            <person name="Kallscheuer N."/>
            <person name="Luecker S."/>
            <person name="Lage O.M."/>
            <person name="Pohl T."/>
            <person name="Merkel B.J."/>
            <person name="Hornburger P."/>
            <person name="Mueller R.-W."/>
            <person name="Bruemmer F."/>
            <person name="Labrenz M."/>
            <person name="Spormann A.M."/>
            <person name="Op Den Camp H."/>
            <person name="Overmann J."/>
            <person name="Amann R."/>
            <person name="Jetten M.S.M."/>
            <person name="Mascher T."/>
            <person name="Medema M.H."/>
            <person name="Devos D.P."/>
            <person name="Kaster A.-K."/>
            <person name="Ovreas L."/>
            <person name="Rohde M."/>
            <person name="Galperin M.Y."/>
            <person name="Jogler C."/>
        </authorList>
    </citation>
    <scope>NUCLEOTIDE SEQUENCE [LARGE SCALE GENOMIC DNA]</scope>
    <source>
        <strain evidence="2 3">LF1</strain>
    </source>
</reference>
<sequence length="195" mass="21343">MNNDSENDSVYNPYQPTEFVGTTEPITIGGITFPGNMRRGMVGHVQILGVLMIVHGIIDLLAAVFMMAYAWMMPGLMRQIGAGNGAKPMPPQAEWGMLLVMGGIGVVFLIAGVSNLLGGIWAIQFRRRPGVVVGLVAGFAMLLSCYCFPTSLALMIYGMFVMFSQPVIYAFSLRQQGHDVKEIQQSFLELRQYVG</sequence>
<gene>
    <name evidence="2" type="ORF">LF1_04300</name>
</gene>
<keyword evidence="3" id="KW-1185">Reference proteome</keyword>
<dbReference type="AlphaFoldDB" id="A0A5B1CDT9"/>
<proteinExistence type="predicted"/>
<keyword evidence="1" id="KW-0812">Transmembrane</keyword>
<comment type="caution">
    <text evidence="2">The sequence shown here is derived from an EMBL/GenBank/DDBJ whole genome shotgun (WGS) entry which is preliminary data.</text>
</comment>
<feature type="transmembrane region" description="Helical" evidence="1">
    <location>
        <begin position="155"/>
        <end position="173"/>
    </location>
</feature>
<keyword evidence="1" id="KW-1133">Transmembrane helix</keyword>
<name>A0A5B1CDT9_9BACT</name>
<keyword evidence="1" id="KW-0472">Membrane</keyword>
<evidence type="ECO:0000313" key="3">
    <source>
        <dbReference type="Proteomes" id="UP000322699"/>
    </source>
</evidence>